<proteinExistence type="predicted"/>
<protein>
    <recommendedName>
        <fullName evidence="4">Vacuolar protein sorting-associated protein 62</fullName>
    </recommendedName>
</protein>
<reference evidence="2" key="1">
    <citation type="journal article" date="2020" name="Stud. Mycol.">
        <title>101 Dothideomycetes genomes: a test case for predicting lifestyles and emergence of pathogens.</title>
        <authorList>
            <person name="Haridas S."/>
            <person name="Albert R."/>
            <person name="Binder M."/>
            <person name="Bloem J."/>
            <person name="Labutti K."/>
            <person name="Salamov A."/>
            <person name="Andreopoulos B."/>
            <person name="Baker S."/>
            <person name="Barry K."/>
            <person name="Bills G."/>
            <person name="Bluhm B."/>
            <person name="Cannon C."/>
            <person name="Castanera R."/>
            <person name="Culley D."/>
            <person name="Daum C."/>
            <person name="Ezra D."/>
            <person name="Gonzalez J."/>
            <person name="Henrissat B."/>
            <person name="Kuo A."/>
            <person name="Liang C."/>
            <person name="Lipzen A."/>
            <person name="Lutzoni F."/>
            <person name="Magnuson J."/>
            <person name="Mondo S."/>
            <person name="Nolan M."/>
            <person name="Ohm R."/>
            <person name="Pangilinan J."/>
            <person name="Park H.-J."/>
            <person name="Ramirez L."/>
            <person name="Alfaro M."/>
            <person name="Sun H."/>
            <person name="Tritt A."/>
            <person name="Yoshinaga Y."/>
            <person name="Zwiers L.-H."/>
            <person name="Turgeon B."/>
            <person name="Goodwin S."/>
            <person name="Spatafora J."/>
            <person name="Crous P."/>
            <person name="Grigoriev I."/>
        </authorList>
    </citation>
    <scope>NUCLEOTIDE SEQUENCE</scope>
    <source>
        <strain evidence="2">CBS 260.36</strain>
    </source>
</reference>
<feature type="chain" id="PRO_5040429161" description="Vacuolar protein sorting-associated protein 62" evidence="1">
    <location>
        <begin position="21"/>
        <end position="346"/>
    </location>
</feature>
<dbReference type="Proteomes" id="UP000799439">
    <property type="component" value="Unassembled WGS sequence"/>
</dbReference>
<dbReference type="OrthoDB" id="188042at2759"/>
<dbReference type="InterPro" id="IPR009291">
    <property type="entry name" value="Vps62"/>
</dbReference>
<dbReference type="Pfam" id="PF06101">
    <property type="entry name" value="Vps62"/>
    <property type="match status" value="1"/>
</dbReference>
<dbReference type="GO" id="GO:0000329">
    <property type="term" value="C:fungal-type vacuole membrane"/>
    <property type="evidence" value="ECO:0007669"/>
    <property type="project" value="TreeGrafter"/>
</dbReference>
<gene>
    <name evidence="2" type="ORF">K461DRAFT_250310</name>
</gene>
<evidence type="ECO:0000313" key="2">
    <source>
        <dbReference type="EMBL" id="KAF2157363.1"/>
    </source>
</evidence>
<comment type="caution">
    <text evidence="2">The sequence shown here is derived from an EMBL/GenBank/DDBJ whole genome shotgun (WGS) entry which is preliminary data.</text>
</comment>
<keyword evidence="3" id="KW-1185">Reference proteome</keyword>
<keyword evidence="1" id="KW-0732">Signal</keyword>
<dbReference type="GO" id="GO:0006623">
    <property type="term" value="P:protein targeting to vacuole"/>
    <property type="evidence" value="ECO:0007669"/>
    <property type="project" value="TreeGrafter"/>
</dbReference>
<evidence type="ECO:0000256" key="1">
    <source>
        <dbReference type="SAM" id="SignalP"/>
    </source>
</evidence>
<organism evidence="2 3">
    <name type="scientific">Myriangium duriaei CBS 260.36</name>
    <dbReference type="NCBI Taxonomy" id="1168546"/>
    <lineage>
        <taxon>Eukaryota</taxon>
        <taxon>Fungi</taxon>
        <taxon>Dikarya</taxon>
        <taxon>Ascomycota</taxon>
        <taxon>Pezizomycotina</taxon>
        <taxon>Dothideomycetes</taxon>
        <taxon>Dothideomycetidae</taxon>
        <taxon>Myriangiales</taxon>
        <taxon>Myriangiaceae</taxon>
        <taxon>Myriangium</taxon>
    </lineage>
</organism>
<dbReference type="PANTHER" id="PTHR48220">
    <property type="match status" value="1"/>
</dbReference>
<dbReference type="EMBL" id="ML996081">
    <property type="protein sequence ID" value="KAF2157363.1"/>
    <property type="molecule type" value="Genomic_DNA"/>
</dbReference>
<dbReference type="AlphaFoldDB" id="A0A9P4MLI8"/>
<feature type="signal peptide" evidence="1">
    <location>
        <begin position="1"/>
        <end position="20"/>
    </location>
</feature>
<evidence type="ECO:0000313" key="3">
    <source>
        <dbReference type="Proteomes" id="UP000799439"/>
    </source>
</evidence>
<name>A0A9P4MLI8_9PEZI</name>
<evidence type="ECO:0008006" key="4">
    <source>
        <dbReference type="Google" id="ProtNLM"/>
    </source>
</evidence>
<dbReference type="PANTHER" id="PTHR48220:SF1">
    <property type="entry name" value="VACUOLAR PROTEIN SORTING-ASSOCIATED PROTEIN 62-RELATED"/>
    <property type="match status" value="1"/>
</dbReference>
<dbReference type="InterPro" id="IPR053102">
    <property type="entry name" value="VPS_Associated"/>
</dbReference>
<accession>A0A9P4MLI8</accession>
<sequence>MVTARVISAFLAFWPAVVVTTPIQKRAVPSNVPQFVVQYAPLVWLHPEEVYLPSDIGSQLVHTVPEINFQAVATAAKPLTLDNVNTLNTPNGSAVYLTSKDDISKNPAWLNGVRPDATGSTGSAISCAIITVNKGNGIVDAFYMYFYAYNWGGKLLGIEVGDHVGDWEHNAIRFLNGVPQSVWYSQHSDGQAFTWSAVQKQGNRVIGYSANGTHANYATAGTKDRVIPGLNIGNNGKILNDYAGAGTLWDPTLAAYYACYENNTKTFSPYDTTTPTNWLSFIGQWGDQQYPDSDPRQDDVLNLHLAYKYEGGPTGPEDKNLGRTNICLQDSKPCKPMSNLLEARDE</sequence>